<proteinExistence type="predicted"/>
<reference evidence="1 2" key="1">
    <citation type="submission" date="2015-06" db="EMBL/GenBank/DDBJ databases">
        <authorList>
            <person name="Xie B.-B."/>
            <person name="Rong J.-C."/>
            <person name="Qin Q.-L."/>
            <person name="Zhang Y.-Z."/>
        </authorList>
    </citation>
    <scope>NUCLEOTIDE SEQUENCE [LARGE SCALE GENOMIC DNA]</scope>
    <source>
        <strain evidence="1 2">KMM 3549</strain>
    </source>
</reference>
<organism evidence="1 2">
    <name type="scientific">Pseudoalteromonas issachenkonii</name>
    <dbReference type="NCBI Taxonomy" id="152297"/>
    <lineage>
        <taxon>Bacteria</taxon>
        <taxon>Pseudomonadati</taxon>
        <taxon>Pseudomonadota</taxon>
        <taxon>Gammaproteobacteria</taxon>
        <taxon>Alteromonadales</taxon>
        <taxon>Pseudoalteromonadaceae</taxon>
        <taxon>Pseudoalteromonas</taxon>
    </lineage>
</organism>
<dbReference type="EMBL" id="CP011030">
    <property type="protein sequence ID" value="ATC91703.1"/>
    <property type="molecule type" value="Genomic_DNA"/>
</dbReference>
<protein>
    <recommendedName>
        <fullName evidence="3">TatD DNase family protein</fullName>
    </recommendedName>
</protein>
<name>A0ABN5C7R0_9GAMM</name>
<keyword evidence="2" id="KW-1185">Reference proteome</keyword>
<evidence type="ECO:0008006" key="3">
    <source>
        <dbReference type="Google" id="ProtNLM"/>
    </source>
</evidence>
<gene>
    <name evidence="1" type="ORF">PISS_a2956</name>
</gene>
<accession>A0ABN5C7R0</accession>
<evidence type="ECO:0000313" key="2">
    <source>
        <dbReference type="Proteomes" id="UP000217258"/>
    </source>
</evidence>
<dbReference type="Proteomes" id="UP000217258">
    <property type="component" value="Chromosome I"/>
</dbReference>
<sequence>MMDLHCHVDLYPDHQEVLNDIKSSNYYVLSVTTVPSAFEGTV</sequence>
<dbReference type="RefSeq" id="WP_257720497.1">
    <property type="nucleotide sequence ID" value="NZ_CP011030.1"/>
</dbReference>
<evidence type="ECO:0000313" key="1">
    <source>
        <dbReference type="EMBL" id="ATC91703.1"/>
    </source>
</evidence>